<feature type="compositionally biased region" description="Basic residues" evidence="1">
    <location>
        <begin position="186"/>
        <end position="199"/>
    </location>
</feature>
<reference evidence="3" key="1">
    <citation type="journal article" date="2017" name="Nat. Commun.">
        <title>The asparagus genome sheds light on the origin and evolution of a young Y chromosome.</title>
        <authorList>
            <person name="Harkess A."/>
            <person name="Zhou J."/>
            <person name="Xu C."/>
            <person name="Bowers J.E."/>
            <person name="Van der Hulst R."/>
            <person name="Ayyampalayam S."/>
            <person name="Mercati F."/>
            <person name="Riccardi P."/>
            <person name="McKain M.R."/>
            <person name="Kakrana A."/>
            <person name="Tang H."/>
            <person name="Ray J."/>
            <person name="Groenendijk J."/>
            <person name="Arikit S."/>
            <person name="Mathioni S.M."/>
            <person name="Nakano M."/>
            <person name="Shan H."/>
            <person name="Telgmann-Rauber A."/>
            <person name="Kanno A."/>
            <person name="Yue Z."/>
            <person name="Chen H."/>
            <person name="Li W."/>
            <person name="Chen Y."/>
            <person name="Xu X."/>
            <person name="Zhang Y."/>
            <person name="Luo S."/>
            <person name="Chen H."/>
            <person name="Gao J."/>
            <person name="Mao Z."/>
            <person name="Pires J.C."/>
            <person name="Luo M."/>
            <person name="Kudrna D."/>
            <person name="Wing R.A."/>
            <person name="Meyers B.C."/>
            <person name="Yi K."/>
            <person name="Kong H."/>
            <person name="Lavrijsen P."/>
            <person name="Sunseri F."/>
            <person name="Falavigna A."/>
            <person name="Ye Y."/>
            <person name="Leebens-Mack J.H."/>
            <person name="Chen G."/>
        </authorList>
    </citation>
    <scope>NUCLEOTIDE SEQUENCE [LARGE SCALE GENOMIC DNA]</scope>
    <source>
        <strain evidence="3">cv. DH0086</strain>
    </source>
</reference>
<dbReference type="EMBL" id="CM007385">
    <property type="protein sequence ID" value="ONK69765.1"/>
    <property type="molecule type" value="Genomic_DNA"/>
</dbReference>
<feature type="compositionally biased region" description="Low complexity" evidence="1">
    <location>
        <begin position="234"/>
        <end position="249"/>
    </location>
</feature>
<evidence type="ECO:0000313" key="3">
    <source>
        <dbReference type="Proteomes" id="UP000243459"/>
    </source>
</evidence>
<organism evidence="2 3">
    <name type="scientific">Asparagus officinalis</name>
    <name type="common">Garden asparagus</name>
    <dbReference type="NCBI Taxonomy" id="4686"/>
    <lineage>
        <taxon>Eukaryota</taxon>
        <taxon>Viridiplantae</taxon>
        <taxon>Streptophyta</taxon>
        <taxon>Embryophyta</taxon>
        <taxon>Tracheophyta</taxon>
        <taxon>Spermatophyta</taxon>
        <taxon>Magnoliopsida</taxon>
        <taxon>Liliopsida</taxon>
        <taxon>Asparagales</taxon>
        <taxon>Asparagaceae</taxon>
        <taxon>Asparagoideae</taxon>
        <taxon>Asparagus</taxon>
    </lineage>
</organism>
<evidence type="ECO:0000313" key="2">
    <source>
        <dbReference type="EMBL" id="ONK69765.1"/>
    </source>
</evidence>
<sequence>MKISRNSERIPLLRDVKDVCSLFRPFPTIEANKDQASALMPTDARNFAPDQFNSTSKQALSNRGHNTSYMELTHRKPRLRFVLLNLDGGGSCGNCVERTLRVDANNTSLKKLGELIFEFLPVVKCNIMKLLYTIPGTNPRRFARIKTDDVFMGVVKNHSNKKKLEMFLTIESVSSISWRASLSFRRRNPPREHAHKSTKTIRIDMDALSSDEDENYGVSDDRSKLNAIRGRGGSTTTAAPSSSQASMTWTPPPPPPTWMDPELSQAQPPSQNAAMSQCTQQDANQPSQII</sequence>
<dbReference type="Proteomes" id="UP000243459">
    <property type="component" value="Chromosome 5"/>
</dbReference>
<evidence type="ECO:0000256" key="1">
    <source>
        <dbReference type="SAM" id="MobiDB-lite"/>
    </source>
</evidence>
<gene>
    <name evidence="2" type="ORF">A4U43_C05F26480</name>
</gene>
<name>A0A5P1EUN7_ASPOF</name>
<feature type="compositionally biased region" description="Polar residues" evidence="1">
    <location>
        <begin position="264"/>
        <end position="290"/>
    </location>
</feature>
<protein>
    <submittedName>
        <fullName evidence="2">Uncharacterized protein</fullName>
    </submittedName>
</protein>
<dbReference type="AlphaFoldDB" id="A0A5P1EUN7"/>
<keyword evidence="3" id="KW-1185">Reference proteome</keyword>
<feature type="region of interest" description="Disordered" evidence="1">
    <location>
        <begin position="186"/>
        <end position="290"/>
    </location>
</feature>
<dbReference type="Gramene" id="ONK69765">
    <property type="protein sequence ID" value="ONK69765"/>
    <property type="gene ID" value="A4U43_C05F26480"/>
</dbReference>
<accession>A0A5P1EUN7</accession>
<proteinExistence type="predicted"/>